<dbReference type="STRING" id="98765.A0A2R6NG08"/>
<feature type="region of interest" description="Disordered" evidence="6">
    <location>
        <begin position="283"/>
        <end position="309"/>
    </location>
</feature>
<feature type="transmembrane region" description="Helical" evidence="5">
    <location>
        <begin position="150"/>
        <end position="176"/>
    </location>
</feature>
<comment type="similarity">
    <text evidence="5">Belongs to the copper transporter (Ctr) (TC 1.A.56) family. SLC31A subfamily.</text>
</comment>
<dbReference type="PANTHER" id="PTHR12483">
    <property type="entry name" value="SOLUTE CARRIER FAMILY 31 COPPER TRANSPORTERS"/>
    <property type="match status" value="1"/>
</dbReference>
<dbReference type="EMBL" id="MLYV02001289">
    <property type="protein sequence ID" value="PSR71293.1"/>
    <property type="molecule type" value="Genomic_DNA"/>
</dbReference>
<evidence type="ECO:0000256" key="4">
    <source>
        <dbReference type="ARBA" id="ARBA00023136"/>
    </source>
</evidence>
<dbReference type="GO" id="GO:0005886">
    <property type="term" value="C:plasma membrane"/>
    <property type="evidence" value="ECO:0007669"/>
    <property type="project" value="TreeGrafter"/>
</dbReference>
<dbReference type="CDD" id="cd21176">
    <property type="entry name" value="LPMO_auxiliary-like"/>
    <property type="match status" value="1"/>
</dbReference>
<evidence type="ECO:0000313" key="8">
    <source>
        <dbReference type="EMBL" id="PSR71293.1"/>
    </source>
</evidence>
<keyword evidence="3 5" id="KW-1133">Transmembrane helix</keyword>
<comment type="subcellular location">
    <subcellularLocation>
        <location evidence="1 5">Membrane</location>
        <topology evidence="1 5">Multi-pass membrane protein</topology>
    </subcellularLocation>
</comment>
<keyword evidence="9" id="KW-1185">Reference proteome</keyword>
<evidence type="ECO:0000256" key="6">
    <source>
        <dbReference type="SAM" id="MobiDB-lite"/>
    </source>
</evidence>
<keyword evidence="5" id="KW-0406">Ion transport</keyword>
<keyword evidence="5" id="KW-0186">Copper</keyword>
<evidence type="ECO:0000256" key="1">
    <source>
        <dbReference type="ARBA" id="ARBA00004141"/>
    </source>
</evidence>
<dbReference type="Proteomes" id="UP000186601">
    <property type="component" value="Unassembled WGS sequence"/>
</dbReference>
<dbReference type="Pfam" id="PF04145">
    <property type="entry name" value="Ctr"/>
    <property type="match status" value="1"/>
</dbReference>
<organism evidence="8 9">
    <name type="scientific">Hermanssonia centrifuga</name>
    <dbReference type="NCBI Taxonomy" id="98765"/>
    <lineage>
        <taxon>Eukaryota</taxon>
        <taxon>Fungi</taxon>
        <taxon>Dikarya</taxon>
        <taxon>Basidiomycota</taxon>
        <taxon>Agaricomycotina</taxon>
        <taxon>Agaricomycetes</taxon>
        <taxon>Polyporales</taxon>
        <taxon>Meruliaceae</taxon>
        <taxon>Hermanssonia</taxon>
    </lineage>
</organism>
<reference evidence="8 9" key="1">
    <citation type="submission" date="2018-02" db="EMBL/GenBank/DDBJ databases">
        <title>Genome sequence of the basidiomycete white-rot fungus Phlebia centrifuga.</title>
        <authorList>
            <person name="Granchi Z."/>
            <person name="Peng M."/>
            <person name="de Vries R.P."/>
            <person name="Hilden K."/>
            <person name="Makela M.R."/>
            <person name="Grigoriev I."/>
            <person name="Riley R."/>
        </authorList>
    </citation>
    <scope>NUCLEOTIDE SEQUENCE [LARGE SCALE GENOMIC DNA]</scope>
    <source>
        <strain evidence="8 9">FBCC195</strain>
    </source>
</reference>
<dbReference type="GO" id="GO:0005375">
    <property type="term" value="F:copper ion transmembrane transporter activity"/>
    <property type="evidence" value="ECO:0007669"/>
    <property type="project" value="UniProtKB-UniRule"/>
</dbReference>
<sequence length="330" mass="34217">MSMASSSTSDMEMDTMMTPWLHFTAGDNLFFKSVRPSSHGAVAGACLVLIIVAIFERWVSAIRGVLEVHWVRSARTIIAGRFAKFQSTSLSNTSVSMSTKELDVASEVDGAQGNLSDKELPHGGRVSRSSPPFIASHDVPRGLAFAFQALLAYILMLAVMTFQAAYIISIVVGLGIGEIMFGRLGSARVGVQLSTLSDPQTFGNFSEVVPFVEVTGEGPYCFPVDFGASGLSGLTDGANVTIQLIFNGGDDQLYQCADLTLSSTVTISESSITCTNATGDTAVTQTGSSSASSTSTTGAPSASSSSSASANTIVGFSGLLGLIGVVLSAL</sequence>
<evidence type="ECO:0000256" key="2">
    <source>
        <dbReference type="ARBA" id="ARBA00022692"/>
    </source>
</evidence>
<dbReference type="InterPro" id="IPR046530">
    <property type="entry name" value="BIM1-like_dom"/>
</dbReference>
<evidence type="ECO:0000256" key="5">
    <source>
        <dbReference type="RuleBase" id="RU367022"/>
    </source>
</evidence>
<dbReference type="InterPro" id="IPR007274">
    <property type="entry name" value="Cop_transporter"/>
</dbReference>
<dbReference type="Pfam" id="PF20238">
    <property type="entry name" value="BIM1-like_dom"/>
    <property type="match status" value="1"/>
</dbReference>
<proteinExistence type="inferred from homology"/>
<comment type="caution">
    <text evidence="8">The sequence shown here is derived from an EMBL/GenBank/DDBJ whole genome shotgun (WGS) entry which is preliminary data.</text>
</comment>
<dbReference type="AlphaFoldDB" id="A0A2R6NG08"/>
<keyword evidence="2 5" id="KW-0812">Transmembrane</keyword>
<name>A0A2R6NG08_9APHY</name>
<keyword evidence="5" id="KW-0187">Copper transport</keyword>
<dbReference type="OrthoDB" id="73901at2759"/>
<evidence type="ECO:0000313" key="9">
    <source>
        <dbReference type="Proteomes" id="UP000186601"/>
    </source>
</evidence>
<dbReference type="PANTHER" id="PTHR12483:SF27">
    <property type="entry name" value="COPPER TRANSPORT PROTEIN CTR1"/>
    <property type="match status" value="1"/>
</dbReference>
<accession>A0A2R6NG08</accession>
<feature type="transmembrane region" description="Helical" evidence="5">
    <location>
        <begin position="37"/>
        <end position="55"/>
    </location>
</feature>
<keyword evidence="4 5" id="KW-0472">Membrane</keyword>
<evidence type="ECO:0000259" key="7">
    <source>
        <dbReference type="Pfam" id="PF20238"/>
    </source>
</evidence>
<evidence type="ECO:0000256" key="3">
    <source>
        <dbReference type="ARBA" id="ARBA00022989"/>
    </source>
</evidence>
<gene>
    <name evidence="8" type="ORF">PHLCEN_2v12807</name>
</gene>
<feature type="domain" description="Copper acquisition factor BIM1-like" evidence="7">
    <location>
        <begin position="187"/>
        <end position="279"/>
    </location>
</feature>
<keyword evidence="5" id="KW-0813">Transport</keyword>
<protein>
    <recommendedName>
        <fullName evidence="5">Copper transport protein</fullName>
    </recommendedName>
</protein>